<dbReference type="EMBL" id="PDUG01000002">
    <property type="protein sequence ID" value="PIC46908.1"/>
    <property type="molecule type" value="Genomic_DNA"/>
</dbReference>
<dbReference type="OrthoDB" id="5870298at2759"/>
<comment type="caution">
    <text evidence="1">The sequence shown here is derived from an EMBL/GenBank/DDBJ whole genome shotgun (WGS) entry which is preliminary data.</text>
</comment>
<evidence type="ECO:0000313" key="2">
    <source>
        <dbReference type="Proteomes" id="UP000230233"/>
    </source>
</evidence>
<accession>A0A2G5V545</accession>
<evidence type="ECO:0000313" key="1">
    <source>
        <dbReference type="EMBL" id="PIC46908.1"/>
    </source>
</evidence>
<gene>
    <name evidence="1" type="primary">Cnig_chr_II.g6439</name>
    <name evidence="1" type="ORF">B9Z55_006439</name>
</gene>
<keyword evidence="2" id="KW-1185">Reference proteome</keyword>
<protein>
    <submittedName>
        <fullName evidence="1">Uncharacterized protein</fullName>
    </submittedName>
</protein>
<name>A0A2G5V545_9PELO</name>
<reference evidence="2" key="1">
    <citation type="submission" date="2017-10" db="EMBL/GenBank/DDBJ databases">
        <title>Rapid genome shrinkage in a self-fertile nematode reveals novel sperm competition proteins.</title>
        <authorList>
            <person name="Yin D."/>
            <person name="Schwarz E.M."/>
            <person name="Thomas C.G."/>
            <person name="Felde R.L."/>
            <person name="Korf I.F."/>
            <person name="Cutter A.D."/>
            <person name="Schartner C.M."/>
            <person name="Ralston E.J."/>
            <person name="Meyer B.J."/>
            <person name="Haag E.S."/>
        </authorList>
    </citation>
    <scope>NUCLEOTIDE SEQUENCE [LARGE SCALE GENOMIC DNA]</scope>
    <source>
        <strain evidence="2">JU1422</strain>
    </source>
</reference>
<sequence length="66" mass="7500">MGDSEFKNSLKIFTIFEPTATRTSIQALITISYRMGGKEQKLEKEVEISKNNQSSTGYVFTIFRST</sequence>
<dbReference type="Proteomes" id="UP000230233">
    <property type="component" value="Chromosome II"/>
</dbReference>
<organism evidence="1 2">
    <name type="scientific">Caenorhabditis nigoni</name>
    <dbReference type="NCBI Taxonomy" id="1611254"/>
    <lineage>
        <taxon>Eukaryota</taxon>
        <taxon>Metazoa</taxon>
        <taxon>Ecdysozoa</taxon>
        <taxon>Nematoda</taxon>
        <taxon>Chromadorea</taxon>
        <taxon>Rhabditida</taxon>
        <taxon>Rhabditina</taxon>
        <taxon>Rhabditomorpha</taxon>
        <taxon>Rhabditoidea</taxon>
        <taxon>Rhabditidae</taxon>
        <taxon>Peloderinae</taxon>
        <taxon>Caenorhabditis</taxon>
    </lineage>
</organism>
<dbReference type="AlphaFoldDB" id="A0A2G5V545"/>
<proteinExistence type="predicted"/>